<organism evidence="8 9">
    <name type="scientific">Rhizobium lusitanum</name>
    <dbReference type="NCBI Taxonomy" id="293958"/>
    <lineage>
        <taxon>Bacteria</taxon>
        <taxon>Pseudomonadati</taxon>
        <taxon>Pseudomonadota</taxon>
        <taxon>Alphaproteobacteria</taxon>
        <taxon>Hyphomicrobiales</taxon>
        <taxon>Rhizobiaceae</taxon>
        <taxon>Rhizobium/Agrobacterium group</taxon>
        <taxon>Rhizobium</taxon>
    </lineage>
</organism>
<reference evidence="8 9" key="1">
    <citation type="submission" date="2016-08" db="EMBL/GenBank/DDBJ databases">
        <authorList>
            <person name="Seilhamer J.J."/>
        </authorList>
    </citation>
    <scope>NUCLEOTIDE SEQUENCE [LARGE SCALE GENOMIC DNA]</scope>
    <source>
        <strain evidence="8 9">P1-7</strain>
    </source>
</reference>
<dbReference type="Pfam" id="PF00732">
    <property type="entry name" value="GMC_oxred_N"/>
    <property type="match status" value="1"/>
</dbReference>
<dbReference type="AlphaFoldDB" id="A0A1C3WUR7"/>
<dbReference type="InterPro" id="IPR000172">
    <property type="entry name" value="GMC_OxRdtase_N"/>
</dbReference>
<evidence type="ECO:0000313" key="9">
    <source>
        <dbReference type="Proteomes" id="UP000199205"/>
    </source>
</evidence>
<dbReference type="Pfam" id="PF01494">
    <property type="entry name" value="FAD_binding_3"/>
    <property type="match status" value="1"/>
</dbReference>
<evidence type="ECO:0000256" key="3">
    <source>
        <dbReference type="ARBA" id="ARBA00022827"/>
    </source>
</evidence>
<proteinExistence type="inferred from homology"/>
<gene>
    <name evidence="8" type="ORF">GA0061101_11772</name>
</gene>
<dbReference type="Gene3D" id="3.50.50.60">
    <property type="entry name" value="FAD/NAD(P)-binding domain"/>
    <property type="match status" value="2"/>
</dbReference>
<evidence type="ECO:0000256" key="1">
    <source>
        <dbReference type="ARBA" id="ARBA00010790"/>
    </source>
</evidence>
<dbReference type="InterPro" id="IPR036188">
    <property type="entry name" value="FAD/NAD-bd_sf"/>
</dbReference>
<dbReference type="RefSeq" id="WP_208865034.1">
    <property type="nucleotide sequence ID" value="NZ_FMAF01000017.1"/>
</dbReference>
<dbReference type="PANTHER" id="PTHR46056">
    <property type="entry name" value="LONG-CHAIN-ALCOHOL OXIDASE"/>
    <property type="match status" value="1"/>
</dbReference>
<comment type="similarity">
    <text evidence="1">Belongs to the GMC oxidoreductase family.</text>
</comment>
<accession>A0A1C3WUR7</accession>
<dbReference type="SUPFAM" id="SSF51905">
    <property type="entry name" value="FAD/NAD(P)-binding domain"/>
    <property type="match status" value="1"/>
</dbReference>
<dbReference type="PANTHER" id="PTHR46056:SF12">
    <property type="entry name" value="LONG-CHAIN-ALCOHOL OXIDASE"/>
    <property type="match status" value="1"/>
</dbReference>
<dbReference type="EMBL" id="FMAF01000017">
    <property type="protein sequence ID" value="SCB43494.1"/>
    <property type="molecule type" value="Genomic_DNA"/>
</dbReference>
<feature type="domain" description="Glucose-methanol-choline oxidoreductase N-terminal" evidence="5">
    <location>
        <begin position="208"/>
        <end position="316"/>
    </location>
</feature>
<evidence type="ECO:0000259" key="6">
    <source>
        <dbReference type="Pfam" id="PF01494"/>
    </source>
</evidence>
<keyword evidence="3" id="KW-0274">FAD</keyword>
<dbReference type="GO" id="GO:0071949">
    <property type="term" value="F:FAD binding"/>
    <property type="evidence" value="ECO:0007669"/>
    <property type="project" value="InterPro"/>
</dbReference>
<evidence type="ECO:0000313" key="8">
    <source>
        <dbReference type="EMBL" id="SCB43494.1"/>
    </source>
</evidence>
<name>A0A1C3WUR7_9HYPH</name>
<evidence type="ECO:0000256" key="2">
    <source>
        <dbReference type="ARBA" id="ARBA00022630"/>
    </source>
</evidence>
<dbReference type="SUPFAM" id="SSF54373">
    <property type="entry name" value="FAD-linked reductases, C-terminal domain"/>
    <property type="match status" value="1"/>
</dbReference>
<dbReference type="GO" id="GO:0016614">
    <property type="term" value="F:oxidoreductase activity, acting on CH-OH group of donors"/>
    <property type="evidence" value="ECO:0007669"/>
    <property type="project" value="InterPro"/>
</dbReference>
<dbReference type="InterPro" id="IPR002938">
    <property type="entry name" value="FAD-bd"/>
</dbReference>
<dbReference type="InterPro" id="IPR007867">
    <property type="entry name" value="GMC_OxRtase_C"/>
</dbReference>
<feature type="domain" description="Glucose-methanol-choline oxidoreductase C-terminal" evidence="7">
    <location>
        <begin position="409"/>
        <end position="527"/>
    </location>
</feature>
<protein>
    <submittedName>
        <fullName evidence="8">Choline dehydrogenase</fullName>
    </submittedName>
</protein>
<dbReference type="Proteomes" id="UP000199205">
    <property type="component" value="Unassembled WGS sequence"/>
</dbReference>
<feature type="domain" description="FAD-binding" evidence="6">
    <location>
        <begin position="15"/>
        <end position="45"/>
    </location>
</feature>
<evidence type="ECO:0000259" key="5">
    <source>
        <dbReference type="Pfam" id="PF00732"/>
    </source>
</evidence>
<dbReference type="Pfam" id="PF05199">
    <property type="entry name" value="GMC_oxred_C"/>
    <property type="match status" value="1"/>
</dbReference>
<evidence type="ECO:0000259" key="7">
    <source>
        <dbReference type="Pfam" id="PF05199"/>
    </source>
</evidence>
<sequence length="544" mass="58385">MTDMNEMTGQEDIYDAVIIGSGPSGAITAHTLALAGLRVVCLEQGDYALPSDYAANFDMWELVARGHWQAEPNRRRNPADYPLDVSDTDLAPSMYSAVGGSTIHFSALWSRLAPSDFRVRTTDGVADDWPISYAELAPFYDEVDDFIGVSGLEGDPAYPEGYAPKMPPMPLGKHGMKAAQSMNALGWHWWPHSNAIPSQKIGSLAACARWATCTQGCPEGAKASFDLAYWPAAIKAGAKLITGARVSKITTDENGRASGASWISNGTSYHTSAKTVVVCANGIGTPRLLLLSPSDRHPLGLANSSGLVGKNLMLHPNCAVIGYYDDELESWRGPAGSAASSMQFYETDLSRGFVRGSKLHACPTPGLLFNGVDPHRLLAFDELWGKSFHRVIRDARNAIFWAANIDDLPEETNTVTLDPILTDGDGIPAPKISYRYSENTLKIRDFTVKRLSEIHAAAGAKKTIEIADLQGEPGHLLGTARMGKDPKSSVVDEYGRSHDVPNLVISDGSIFVTGGAANPTSTIAALALRNAKELVRNLKGGASQ</sequence>
<evidence type="ECO:0000256" key="4">
    <source>
        <dbReference type="ARBA" id="ARBA00023002"/>
    </source>
</evidence>
<keyword evidence="2" id="KW-0285">Flavoprotein</keyword>
<keyword evidence="4" id="KW-0560">Oxidoreductase</keyword>